<protein>
    <submittedName>
        <fullName evidence="1">HAD-IB family hydrolase</fullName>
    </submittedName>
</protein>
<name>A0A2M7INV1_9BACT</name>
<dbReference type="AlphaFoldDB" id="A0A2M7INV1"/>
<dbReference type="GO" id="GO:0016787">
    <property type="term" value="F:hydrolase activity"/>
    <property type="evidence" value="ECO:0007669"/>
    <property type="project" value="UniProtKB-KW"/>
</dbReference>
<feature type="non-terminal residue" evidence="1">
    <location>
        <position position="31"/>
    </location>
</feature>
<keyword evidence="1" id="KW-0378">Hydrolase</keyword>
<dbReference type="EMBL" id="PFHR01000100">
    <property type="protein sequence ID" value="PIW97022.1"/>
    <property type="molecule type" value="Genomic_DNA"/>
</dbReference>
<reference evidence="2" key="1">
    <citation type="submission" date="2017-09" db="EMBL/GenBank/DDBJ databases">
        <title>Depth-based differentiation of microbial function through sediment-hosted aquifers and enrichment of novel symbionts in the deep terrestrial subsurface.</title>
        <authorList>
            <person name="Probst A.J."/>
            <person name="Ladd B."/>
            <person name="Jarett J.K."/>
            <person name="Geller-Mcgrath D.E."/>
            <person name="Sieber C.M.K."/>
            <person name="Emerson J.B."/>
            <person name="Anantharaman K."/>
            <person name="Thomas B.C."/>
            <person name="Malmstrom R."/>
            <person name="Stieglmeier M."/>
            <person name="Klingl A."/>
            <person name="Woyke T."/>
            <person name="Ryan C.M."/>
            <person name="Banfield J.F."/>
        </authorList>
    </citation>
    <scope>NUCLEOTIDE SEQUENCE [LARGE SCALE GENOMIC DNA]</scope>
</reference>
<accession>A0A2M7INV1</accession>
<organism evidence="1 2">
    <name type="scientific">Candidatus Kaiserbacteria bacterium CG_4_8_14_3_um_filter_38_9</name>
    <dbReference type="NCBI Taxonomy" id="1974599"/>
    <lineage>
        <taxon>Bacteria</taxon>
        <taxon>Candidatus Kaiseribacteriota</taxon>
    </lineage>
</organism>
<sequence>MTQTQRPVAFFDIDGTVFRSSLLVELVEALV</sequence>
<comment type="caution">
    <text evidence="1">The sequence shown here is derived from an EMBL/GenBank/DDBJ whole genome shotgun (WGS) entry which is preliminary data.</text>
</comment>
<dbReference type="Proteomes" id="UP000230837">
    <property type="component" value="Unassembled WGS sequence"/>
</dbReference>
<proteinExistence type="predicted"/>
<evidence type="ECO:0000313" key="1">
    <source>
        <dbReference type="EMBL" id="PIW97022.1"/>
    </source>
</evidence>
<gene>
    <name evidence="1" type="ORF">COZ82_01815</name>
</gene>
<evidence type="ECO:0000313" key="2">
    <source>
        <dbReference type="Proteomes" id="UP000230837"/>
    </source>
</evidence>